<evidence type="ECO:0000313" key="3">
    <source>
        <dbReference type="EMBL" id="OAY75024.1"/>
    </source>
</evidence>
<feature type="non-terminal residue" evidence="3">
    <location>
        <position position="348"/>
    </location>
</feature>
<keyword evidence="1" id="KW-0732">Signal</keyword>
<feature type="domain" description="X8" evidence="2">
    <location>
        <begin position="272"/>
        <end position="348"/>
    </location>
</feature>
<organism evidence="3 4">
    <name type="scientific">Ananas comosus</name>
    <name type="common">Pineapple</name>
    <name type="synonym">Ananas ananas</name>
    <dbReference type="NCBI Taxonomy" id="4615"/>
    <lineage>
        <taxon>Eukaryota</taxon>
        <taxon>Viridiplantae</taxon>
        <taxon>Streptophyta</taxon>
        <taxon>Embryophyta</taxon>
        <taxon>Tracheophyta</taxon>
        <taxon>Spermatophyta</taxon>
        <taxon>Magnoliopsida</taxon>
        <taxon>Liliopsida</taxon>
        <taxon>Poales</taxon>
        <taxon>Bromeliaceae</taxon>
        <taxon>Bromelioideae</taxon>
        <taxon>Ananas</taxon>
    </lineage>
</organism>
<dbReference type="Gene3D" id="1.20.58.1040">
    <property type="match status" value="2"/>
</dbReference>
<dbReference type="STRING" id="4615.A0A199VD50"/>
<dbReference type="InterPro" id="IPR044788">
    <property type="entry name" value="X8_dom_prot"/>
</dbReference>
<dbReference type="PANTHER" id="PTHR31044:SF57">
    <property type="entry name" value="CARBOHYDRATE-BINDING X8 DOMAIN SUPERFAMILY PROTEIN"/>
    <property type="match status" value="1"/>
</dbReference>
<comment type="caution">
    <text evidence="3">The sequence shown here is derived from an EMBL/GenBank/DDBJ whole genome shotgun (WGS) entry which is preliminary data.</text>
</comment>
<evidence type="ECO:0000256" key="1">
    <source>
        <dbReference type="ARBA" id="ARBA00022729"/>
    </source>
</evidence>
<proteinExistence type="predicted"/>
<dbReference type="AlphaFoldDB" id="A0A199VD50"/>
<dbReference type="PANTHER" id="PTHR31044">
    <property type="entry name" value="BETA-1,3 GLUCANASE"/>
    <property type="match status" value="1"/>
</dbReference>
<name>A0A199VD50_ANACO</name>
<sequence>MGRSGGLLVAAGFWMQITDRVGKLIKRNVIVYVIPAVLCHFNSTLDMSPRVTSLNMSYFGARDLRATLKKKKEEFFMEKQLKMGMSAINRVNSMLRLKEKKKILWSGENVKLVQCQKTWCVARPSTDDAALKENIEFACSMVNCGIIQSGGPCFNPDTSMSHASVAMNLYYKSRGMNSWNCDFSGSGLIVAADPNNQAGACDHRKLGVSQSRGLMTQLSRATFDYACSKTNCSIEGGPCYYPLTLQNYALIAMNLHYRSHGGLAKRVPSQKTWCVPKPYIDSLILQGNINFVCSEVDCGSIKPGGPCFAPDTSMNHASVAMNLYYQQHGRWEEHCEFKGSGLIAITDP</sequence>
<dbReference type="Pfam" id="PF07983">
    <property type="entry name" value="X8"/>
    <property type="match status" value="2"/>
</dbReference>
<evidence type="ECO:0000313" key="4">
    <source>
        <dbReference type="Proteomes" id="UP000092600"/>
    </source>
</evidence>
<dbReference type="InterPro" id="IPR012946">
    <property type="entry name" value="X8"/>
</dbReference>
<evidence type="ECO:0000259" key="2">
    <source>
        <dbReference type="SMART" id="SM00768"/>
    </source>
</evidence>
<feature type="domain" description="X8" evidence="2">
    <location>
        <begin position="118"/>
        <end position="203"/>
    </location>
</feature>
<dbReference type="GO" id="GO:0009506">
    <property type="term" value="C:plasmodesma"/>
    <property type="evidence" value="ECO:0007669"/>
    <property type="project" value="UniProtKB-ARBA"/>
</dbReference>
<gene>
    <name evidence="3" type="ORF">ACMD2_00627</name>
</gene>
<dbReference type="Proteomes" id="UP000092600">
    <property type="component" value="Unassembled WGS sequence"/>
</dbReference>
<accession>A0A199VD50</accession>
<reference evidence="3 4" key="1">
    <citation type="journal article" date="2016" name="DNA Res.">
        <title>The draft genome of MD-2 pineapple using hybrid error correction of long reads.</title>
        <authorList>
            <person name="Redwan R.M."/>
            <person name="Saidin A."/>
            <person name="Kumar S.V."/>
        </authorList>
    </citation>
    <scope>NUCLEOTIDE SEQUENCE [LARGE SCALE GENOMIC DNA]</scope>
    <source>
        <strain evidence="4">cv. MD2</strain>
        <tissue evidence="3">Leaf</tissue>
    </source>
</reference>
<dbReference type="EMBL" id="LSRQ01002222">
    <property type="protein sequence ID" value="OAY75024.1"/>
    <property type="molecule type" value="Genomic_DNA"/>
</dbReference>
<dbReference type="SMART" id="SM00768">
    <property type="entry name" value="X8"/>
    <property type="match status" value="2"/>
</dbReference>
<protein>
    <submittedName>
        <fullName evidence="3">Major pollen allergen Ole e 10</fullName>
    </submittedName>
</protein>